<feature type="transmembrane region" description="Helical" evidence="2">
    <location>
        <begin position="57"/>
        <end position="77"/>
    </location>
</feature>
<protein>
    <recommendedName>
        <fullName evidence="5">Cellulose synthase</fullName>
    </recommendedName>
</protein>
<feature type="transmembrane region" description="Helical" evidence="2">
    <location>
        <begin position="25"/>
        <end position="45"/>
    </location>
</feature>
<feature type="compositionally biased region" description="Low complexity" evidence="1">
    <location>
        <begin position="131"/>
        <end position="155"/>
    </location>
</feature>
<reference evidence="3 4" key="1">
    <citation type="submission" date="2016-10" db="EMBL/GenBank/DDBJ databases">
        <authorList>
            <person name="de Groot N.N."/>
        </authorList>
    </citation>
    <scope>NUCLEOTIDE SEQUENCE [LARGE SCALE GENOMIC DNA]</scope>
    <source>
        <strain evidence="3 4">DSM 21741</strain>
    </source>
</reference>
<dbReference type="Proteomes" id="UP000199092">
    <property type="component" value="Chromosome I"/>
</dbReference>
<gene>
    <name evidence="3" type="ORF">SAMN04488543_1368</name>
</gene>
<dbReference type="AlphaFoldDB" id="A0A1H1QQ03"/>
<evidence type="ECO:0000313" key="4">
    <source>
        <dbReference type="Proteomes" id="UP000199092"/>
    </source>
</evidence>
<evidence type="ECO:0008006" key="5">
    <source>
        <dbReference type="Google" id="ProtNLM"/>
    </source>
</evidence>
<keyword evidence="2" id="KW-0472">Membrane</keyword>
<evidence type="ECO:0000313" key="3">
    <source>
        <dbReference type="EMBL" id="SDS25427.1"/>
    </source>
</evidence>
<sequence>MRGVKTPIGRTPALWQIGGMPAESAVLLPLAAGLTLLGLLIAILAGRRGRKGRMVQGIGLALLPLALYLSGLLGLVWDAVVAVGRWASSTVLSPTIWAGFALLALCVVLWVVGGVVARRTPKRTRADRKAAAPAGAATPKAVSGRGQAQQRQAPPQDDDMAEIEALLKSRGIE</sequence>
<evidence type="ECO:0000256" key="2">
    <source>
        <dbReference type="SAM" id="Phobius"/>
    </source>
</evidence>
<feature type="region of interest" description="Disordered" evidence="1">
    <location>
        <begin position="123"/>
        <end position="160"/>
    </location>
</feature>
<organism evidence="3 4">
    <name type="scientific">Friedmanniella luteola</name>
    <dbReference type="NCBI Taxonomy" id="546871"/>
    <lineage>
        <taxon>Bacteria</taxon>
        <taxon>Bacillati</taxon>
        <taxon>Actinomycetota</taxon>
        <taxon>Actinomycetes</taxon>
        <taxon>Propionibacteriales</taxon>
        <taxon>Nocardioidaceae</taxon>
        <taxon>Friedmanniella</taxon>
    </lineage>
</organism>
<accession>A0A1H1QQ03</accession>
<feature type="transmembrane region" description="Helical" evidence="2">
    <location>
        <begin position="97"/>
        <end position="117"/>
    </location>
</feature>
<proteinExistence type="predicted"/>
<evidence type="ECO:0000256" key="1">
    <source>
        <dbReference type="SAM" id="MobiDB-lite"/>
    </source>
</evidence>
<keyword evidence="2" id="KW-0812">Transmembrane</keyword>
<keyword evidence="2" id="KW-1133">Transmembrane helix</keyword>
<keyword evidence="4" id="KW-1185">Reference proteome</keyword>
<dbReference type="EMBL" id="LT629749">
    <property type="protein sequence ID" value="SDS25427.1"/>
    <property type="molecule type" value="Genomic_DNA"/>
</dbReference>
<name>A0A1H1QQ03_9ACTN</name>